<keyword evidence="2" id="KW-0238">DNA-binding</keyword>
<dbReference type="InterPro" id="IPR047057">
    <property type="entry name" value="MerR_fam"/>
</dbReference>
<evidence type="ECO:0000256" key="4">
    <source>
        <dbReference type="SAM" id="Coils"/>
    </source>
</evidence>
<dbReference type="InterPro" id="IPR000551">
    <property type="entry name" value="MerR-type_HTH_dom"/>
</dbReference>
<proteinExistence type="predicted"/>
<feature type="domain" description="HTH merR-type" evidence="6">
    <location>
        <begin position="1"/>
        <end position="69"/>
    </location>
</feature>
<dbReference type="GO" id="GO:0046872">
    <property type="term" value="F:metal ion binding"/>
    <property type="evidence" value="ECO:0007669"/>
    <property type="project" value="InterPro"/>
</dbReference>
<dbReference type="PANTHER" id="PTHR30204:SF92">
    <property type="entry name" value="HTH-TYPE TRANSCRIPTIONAL REGULATOR ZNTR"/>
    <property type="match status" value="1"/>
</dbReference>
<dbReference type="SMART" id="SM00422">
    <property type="entry name" value="HTH_MERR"/>
    <property type="match status" value="1"/>
</dbReference>
<feature type="compositionally biased region" description="Basic residues" evidence="5">
    <location>
        <begin position="135"/>
        <end position="151"/>
    </location>
</feature>
<dbReference type="PRINTS" id="PR00040">
    <property type="entry name" value="HTHMERR"/>
</dbReference>
<dbReference type="Gene3D" id="1.10.1660.10">
    <property type="match status" value="1"/>
</dbReference>
<feature type="region of interest" description="Disordered" evidence="5">
    <location>
        <begin position="134"/>
        <end position="163"/>
    </location>
</feature>
<feature type="coiled-coil region" evidence="4">
    <location>
        <begin position="91"/>
        <end position="118"/>
    </location>
</feature>
<dbReference type="GO" id="GO:0045893">
    <property type="term" value="P:positive regulation of DNA-templated transcription"/>
    <property type="evidence" value="ECO:0007669"/>
    <property type="project" value="InterPro"/>
</dbReference>
<organism evidence="7 8">
    <name type="scientific">Acidovorax carolinensis</name>
    <dbReference type="NCBI Taxonomy" id="553814"/>
    <lineage>
        <taxon>Bacteria</taxon>
        <taxon>Pseudomonadati</taxon>
        <taxon>Pseudomonadota</taxon>
        <taxon>Betaproteobacteria</taxon>
        <taxon>Burkholderiales</taxon>
        <taxon>Comamonadaceae</taxon>
        <taxon>Acidovorax</taxon>
    </lineage>
</organism>
<keyword evidence="1" id="KW-0805">Transcription regulation</keyword>
<accession>A0A240UI22</accession>
<dbReference type="SUPFAM" id="SSF46955">
    <property type="entry name" value="Putative DNA-binding domain"/>
    <property type="match status" value="1"/>
</dbReference>
<keyword evidence="3" id="KW-0804">Transcription</keyword>
<dbReference type="GO" id="GO:0003700">
    <property type="term" value="F:DNA-binding transcription factor activity"/>
    <property type="evidence" value="ECO:0007669"/>
    <property type="project" value="InterPro"/>
</dbReference>
<evidence type="ECO:0000256" key="2">
    <source>
        <dbReference type="ARBA" id="ARBA00023125"/>
    </source>
</evidence>
<evidence type="ECO:0000259" key="6">
    <source>
        <dbReference type="PROSITE" id="PS50937"/>
    </source>
</evidence>
<dbReference type="PANTHER" id="PTHR30204">
    <property type="entry name" value="REDOX-CYCLING DRUG-SENSING TRANSCRIPTIONAL ACTIVATOR SOXR"/>
    <property type="match status" value="1"/>
</dbReference>
<evidence type="ECO:0000256" key="5">
    <source>
        <dbReference type="SAM" id="MobiDB-lite"/>
    </source>
</evidence>
<keyword evidence="4" id="KW-0175">Coiled coil</keyword>
<dbReference type="InterPro" id="IPR015358">
    <property type="entry name" value="Tscrpt_reg_MerR_DNA-bd"/>
</dbReference>
<dbReference type="Pfam" id="PF09278">
    <property type="entry name" value="MerR-DNA-bind"/>
    <property type="match status" value="1"/>
</dbReference>
<evidence type="ECO:0000313" key="8">
    <source>
        <dbReference type="Proteomes" id="UP000194440"/>
    </source>
</evidence>
<dbReference type="PROSITE" id="PS50937">
    <property type="entry name" value="HTH_MERR_2"/>
    <property type="match status" value="1"/>
</dbReference>
<dbReference type="InterPro" id="IPR011791">
    <property type="entry name" value="CadR-PbrR"/>
</dbReference>
<dbReference type="KEGG" id="acis:CBP35_15565"/>
<keyword evidence="8" id="KW-1185">Reference proteome</keyword>
<dbReference type="RefSeq" id="WP_086928595.1">
    <property type="nucleotide sequence ID" value="NZ_CP021362.1"/>
</dbReference>
<protein>
    <submittedName>
        <fullName evidence="7">Cd(II)/Pb(II)-responsive transcriptional regulator</fullName>
    </submittedName>
</protein>
<evidence type="ECO:0000256" key="1">
    <source>
        <dbReference type="ARBA" id="ARBA00023015"/>
    </source>
</evidence>
<dbReference type="Proteomes" id="UP000194440">
    <property type="component" value="Chromosome"/>
</dbReference>
<dbReference type="AlphaFoldDB" id="A0A240UI22"/>
<dbReference type="GO" id="GO:0003677">
    <property type="term" value="F:DNA binding"/>
    <property type="evidence" value="ECO:0007669"/>
    <property type="project" value="UniProtKB-KW"/>
</dbReference>
<gene>
    <name evidence="7" type="ORF">CBP36_03375</name>
</gene>
<dbReference type="CDD" id="cd04784">
    <property type="entry name" value="HTH_CadR-PbrR"/>
    <property type="match status" value="1"/>
</dbReference>
<dbReference type="KEGG" id="acip:CBP36_03375"/>
<dbReference type="InterPro" id="IPR009061">
    <property type="entry name" value="DNA-bd_dom_put_sf"/>
</dbReference>
<name>A0A240UI22_9BURK</name>
<dbReference type="Pfam" id="PF00376">
    <property type="entry name" value="MerR"/>
    <property type="match status" value="1"/>
</dbReference>
<dbReference type="EMBL" id="CP021366">
    <property type="protein sequence ID" value="ART60702.1"/>
    <property type="molecule type" value="Genomic_DNA"/>
</dbReference>
<sequence length="163" mass="18178">MKIGELATLTHTPVETIRYYEREGLLPEAARTGGNYRIYNEAQAARLSFIRHCRGLDMTLDEIRTLLRFKDAPTRNCGDVNALLDAHIGHVAARIRELRQLEKQLKNLREQCHEAQDAAHCGILNELTDLASRPGHAHAGHVHGTHARSATRKAAPAPQKPGR</sequence>
<dbReference type="NCBIfam" id="TIGR02047">
    <property type="entry name" value="CadR-PbrR"/>
    <property type="match status" value="1"/>
</dbReference>
<dbReference type="OrthoDB" id="9808480at2"/>
<reference evidence="7" key="1">
    <citation type="submission" date="2017-05" db="EMBL/GenBank/DDBJ databases">
        <title>Polyphasic characterization of four soil-derived phenanthrene-degrading Acidovorax strains and proposal of Acidovorax phenanthrenivorans sp. nov.</title>
        <authorList>
            <person name="Singleton D."/>
            <person name="Lee J."/>
            <person name="Dickey A.N."/>
            <person name="Stroud A."/>
            <person name="Scholl E.H."/>
            <person name="Wright F.A."/>
            <person name="Aitken M.D."/>
        </authorList>
    </citation>
    <scope>NUCLEOTIDE SEQUENCE</scope>
    <source>
        <strain evidence="7">P4</strain>
    </source>
</reference>
<evidence type="ECO:0000313" key="7">
    <source>
        <dbReference type="EMBL" id="ART60702.1"/>
    </source>
</evidence>
<evidence type="ECO:0000256" key="3">
    <source>
        <dbReference type="ARBA" id="ARBA00023163"/>
    </source>
</evidence>